<keyword evidence="4 7" id="KW-0812">Transmembrane</keyword>
<dbReference type="Proteomes" id="UP000321638">
    <property type="component" value="Unassembled WGS sequence"/>
</dbReference>
<gene>
    <name evidence="9" type="ORF">FHP25_04010</name>
</gene>
<organism evidence="9 10">
    <name type="scientific">Vineibacter terrae</name>
    <dbReference type="NCBI Taxonomy" id="2586908"/>
    <lineage>
        <taxon>Bacteria</taxon>
        <taxon>Pseudomonadati</taxon>
        <taxon>Pseudomonadota</taxon>
        <taxon>Alphaproteobacteria</taxon>
        <taxon>Hyphomicrobiales</taxon>
        <taxon>Vineibacter</taxon>
    </lineage>
</organism>
<feature type="transmembrane region" description="Helical" evidence="7">
    <location>
        <begin position="60"/>
        <end position="82"/>
    </location>
</feature>
<keyword evidence="7" id="KW-0813">Transport</keyword>
<dbReference type="OrthoDB" id="9790209at2"/>
<evidence type="ECO:0000256" key="1">
    <source>
        <dbReference type="ARBA" id="ARBA00004429"/>
    </source>
</evidence>
<comment type="caution">
    <text evidence="9">The sequence shown here is derived from an EMBL/GenBank/DDBJ whole genome shotgun (WGS) entry which is preliminary data.</text>
</comment>
<evidence type="ECO:0000256" key="3">
    <source>
        <dbReference type="ARBA" id="ARBA00022519"/>
    </source>
</evidence>
<dbReference type="RefSeq" id="WP_147845611.1">
    <property type="nucleotide sequence ID" value="NZ_VDUZ01000003.1"/>
</dbReference>
<evidence type="ECO:0000256" key="4">
    <source>
        <dbReference type="ARBA" id="ARBA00022692"/>
    </source>
</evidence>
<keyword evidence="3 7" id="KW-0997">Cell inner membrane</keyword>
<dbReference type="GO" id="GO:0022857">
    <property type="term" value="F:transmembrane transporter activity"/>
    <property type="evidence" value="ECO:0007669"/>
    <property type="project" value="UniProtKB-UniRule"/>
</dbReference>
<name>A0A5C8PUQ8_9HYPH</name>
<evidence type="ECO:0000313" key="10">
    <source>
        <dbReference type="Proteomes" id="UP000321638"/>
    </source>
</evidence>
<keyword evidence="10" id="KW-1185">Reference proteome</keyword>
<comment type="similarity">
    <text evidence="7">Belongs to the TRAP transporter large permease family.</text>
</comment>
<feature type="transmembrane region" description="Helical" evidence="7">
    <location>
        <begin position="225"/>
        <end position="258"/>
    </location>
</feature>
<dbReference type="InterPro" id="IPR010656">
    <property type="entry name" value="DctM"/>
</dbReference>
<accession>A0A5C8PUQ8</accession>
<sequence>MSPVLACCLLLAALLFFGVPVAFSLAIAGVVGLFMIGGWDSVIGILQTTTLSSVSSYELVAVPMFILMAEFVILSGIANGLFEAAALWVGRVRGGLAMATALAGAGFGAISGSSTASAATLASTSLPAMLRQGYDPKLASGVVAISGTLAMLIPPSVALVLFGVIADISVGKLLIAGVIPGVIVTLAILLTVYVIVVVDKKAAPVAAAASWRVKLAVLKEMGPMLLLFGLITTCIYTGLSTPTEASAIGALGALLLAVRSPKFSRAGFVTACSRAMRTTCMILMIIVGAHIFGYFFTLTRTTHAIVAWVSALPLDPYTILAIILFGYIVLGCVMDQAAILILTVPVVLPVVKALGFDPVWFGVIVVVTAELGMVTPPVGLNVFVVSKTTGMPLGTVFHGIWPHVVAHILVLILLTVAPGLVTWLPSNMQ</sequence>
<proteinExistence type="inferred from homology"/>
<dbReference type="InterPro" id="IPR004681">
    <property type="entry name" value="TRAP_DctM"/>
</dbReference>
<dbReference type="EMBL" id="VDUZ01000003">
    <property type="protein sequence ID" value="TXL81703.1"/>
    <property type="molecule type" value="Genomic_DNA"/>
</dbReference>
<dbReference type="PANTHER" id="PTHR33362">
    <property type="entry name" value="SIALIC ACID TRAP TRANSPORTER PERMEASE PROTEIN SIAT-RELATED"/>
    <property type="match status" value="1"/>
</dbReference>
<evidence type="ECO:0000313" key="9">
    <source>
        <dbReference type="EMBL" id="TXL81703.1"/>
    </source>
</evidence>
<feature type="transmembrane region" description="Helical" evidence="7">
    <location>
        <begin position="142"/>
        <end position="166"/>
    </location>
</feature>
<dbReference type="NCBIfam" id="TIGR00786">
    <property type="entry name" value="dctM"/>
    <property type="match status" value="1"/>
</dbReference>
<protein>
    <recommendedName>
        <fullName evidence="7">TRAP transporter large permease protein</fullName>
    </recommendedName>
</protein>
<feature type="transmembrane region" description="Helical" evidence="7">
    <location>
        <begin position="317"/>
        <end position="347"/>
    </location>
</feature>
<feature type="transmembrane region" description="Helical" evidence="7">
    <location>
        <begin position="359"/>
        <end position="380"/>
    </location>
</feature>
<keyword evidence="2" id="KW-1003">Cell membrane</keyword>
<keyword evidence="5 7" id="KW-1133">Transmembrane helix</keyword>
<feature type="transmembrane region" description="Helical" evidence="7">
    <location>
        <begin position="173"/>
        <end position="196"/>
    </location>
</feature>
<feature type="transmembrane region" description="Helical" evidence="7">
    <location>
        <begin position="400"/>
        <end position="424"/>
    </location>
</feature>
<dbReference type="PANTHER" id="PTHR33362:SF5">
    <property type="entry name" value="C4-DICARBOXYLATE TRAP TRANSPORTER LARGE PERMEASE PROTEIN DCTM"/>
    <property type="match status" value="1"/>
</dbReference>
<feature type="transmembrane region" description="Helical" evidence="7">
    <location>
        <begin position="94"/>
        <end position="122"/>
    </location>
</feature>
<comment type="subcellular location">
    <subcellularLocation>
        <location evidence="1 7">Cell inner membrane</location>
        <topology evidence="1 7">Multi-pass membrane protein</topology>
    </subcellularLocation>
</comment>
<evidence type="ECO:0000256" key="5">
    <source>
        <dbReference type="ARBA" id="ARBA00022989"/>
    </source>
</evidence>
<evidence type="ECO:0000256" key="7">
    <source>
        <dbReference type="RuleBase" id="RU369079"/>
    </source>
</evidence>
<comment type="subunit">
    <text evidence="7">The complex comprises the extracytoplasmic solute receptor protein and the two transmembrane proteins.</text>
</comment>
<dbReference type="Pfam" id="PF06808">
    <property type="entry name" value="DctM"/>
    <property type="match status" value="1"/>
</dbReference>
<evidence type="ECO:0000256" key="6">
    <source>
        <dbReference type="ARBA" id="ARBA00023136"/>
    </source>
</evidence>
<comment type="caution">
    <text evidence="7">Lacks conserved residue(s) required for the propagation of feature annotation.</text>
</comment>
<feature type="domain" description="TRAP C4-dicarboxylate transport system permease DctM subunit" evidence="8">
    <location>
        <begin position="10"/>
        <end position="419"/>
    </location>
</feature>
<dbReference type="PIRSF" id="PIRSF006066">
    <property type="entry name" value="HI0050"/>
    <property type="match status" value="1"/>
</dbReference>
<keyword evidence="6 7" id="KW-0472">Membrane</keyword>
<comment type="function">
    <text evidence="7">Part of the tripartite ATP-independent periplasmic (TRAP) transport system.</text>
</comment>
<evidence type="ECO:0000256" key="2">
    <source>
        <dbReference type="ARBA" id="ARBA00022475"/>
    </source>
</evidence>
<reference evidence="9 10" key="1">
    <citation type="submission" date="2019-06" db="EMBL/GenBank/DDBJ databases">
        <title>New taxonomy in bacterial strain CC-CFT640, isolated from vineyard.</title>
        <authorList>
            <person name="Lin S.-Y."/>
            <person name="Tsai C.-F."/>
            <person name="Young C.-C."/>
        </authorList>
    </citation>
    <scope>NUCLEOTIDE SEQUENCE [LARGE SCALE GENOMIC DNA]</scope>
    <source>
        <strain evidence="9 10">CC-CFT640</strain>
    </source>
</reference>
<feature type="transmembrane region" description="Helical" evidence="7">
    <location>
        <begin position="279"/>
        <end position="297"/>
    </location>
</feature>
<dbReference type="AlphaFoldDB" id="A0A5C8PUQ8"/>
<dbReference type="GO" id="GO:0005886">
    <property type="term" value="C:plasma membrane"/>
    <property type="evidence" value="ECO:0007669"/>
    <property type="project" value="UniProtKB-SubCell"/>
</dbReference>
<evidence type="ECO:0000259" key="8">
    <source>
        <dbReference type="Pfam" id="PF06808"/>
    </source>
</evidence>